<dbReference type="Proteomes" id="UP000326367">
    <property type="component" value="Unassembled WGS sequence"/>
</dbReference>
<keyword evidence="1" id="KW-0732">Signal</keyword>
<sequence length="142" mass="15300">MVLLRPVPAVVLIAASVLLPACSGGTQLPFSSDPLQGCFTTSARKPAEFRIDKEGSQYFVSFERDGHWQREPNALSQASRSDIARYFRDDAEQIDSALLGRSGGFGLFHTTRGASLKAKASDSDYMALLLIGAGPVYAVKCD</sequence>
<comment type="caution">
    <text evidence="2">The sequence shown here is derived from an EMBL/GenBank/DDBJ whole genome shotgun (WGS) entry which is preliminary data.</text>
</comment>
<keyword evidence="3" id="KW-1185">Reference proteome</keyword>
<dbReference type="RefSeq" id="WP_150455120.1">
    <property type="nucleotide sequence ID" value="NZ_VYKI01000016.1"/>
</dbReference>
<protein>
    <recommendedName>
        <fullName evidence="4">Lipoprotein</fullName>
    </recommendedName>
</protein>
<proteinExistence type="predicted"/>
<evidence type="ECO:0000313" key="3">
    <source>
        <dbReference type="Proteomes" id="UP000326367"/>
    </source>
</evidence>
<dbReference type="EMBL" id="VYKI01000016">
    <property type="protein sequence ID" value="KAA8996534.1"/>
    <property type="molecule type" value="Genomic_DNA"/>
</dbReference>
<feature type="signal peptide" evidence="1">
    <location>
        <begin position="1"/>
        <end position="23"/>
    </location>
</feature>
<organism evidence="2 3">
    <name type="scientific">Stenotrophomonas cyclobalanopsidis</name>
    <dbReference type="NCBI Taxonomy" id="2771362"/>
    <lineage>
        <taxon>Bacteria</taxon>
        <taxon>Pseudomonadati</taxon>
        <taxon>Pseudomonadota</taxon>
        <taxon>Gammaproteobacteria</taxon>
        <taxon>Lysobacterales</taxon>
        <taxon>Lysobacteraceae</taxon>
        <taxon>Stenotrophomonas</taxon>
    </lineage>
</organism>
<feature type="chain" id="PRO_5047483501" description="Lipoprotein" evidence="1">
    <location>
        <begin position="24"/>
        <end position="142"/>
    </location>
</feature>
<reference evidence="2 3" key="1">
    <citation type="journal article" date="2020" name="Antonie Van Leeuwenhoek">
        <title>Stenotrophomonas cyclobalanopsidis sp. nov., isolated from the leaf spot disease of Cyclobalanopsis patelliformis.</title>
        <authorList>
            <person name="Bian D.R."/>
            <person name="Xue H."/>
            <person name="Piao C.G."/>
            <person name="Li Y."/>
        </authorList>
    </citation>
    <scope>NUCLEOTIDE SEQUENCE [LARGE SCALE GENOMIC DNA]</scope>
    <source>
        <strain evidence="2 3">TPQG1-4</strain>
    </source>
</reference>
<gene>
    <name evidence="2" type="ORF">FJU31_12980</name>
</gene>
<evidence type="ECO:0008006" key="4">
    <source>
        <dbReference type="Google" id="ProtNLM"/>
    </source>
</evidence>
<evidence type="ECO:0000256" key="1">
    <source>
        <dbReference type="SAM" id="SignalP"/>
    </source>
</evidence>
<accession>A0ABQ6SZ26</accession>
<name>A0ABQ6SZ26_9GAMM</name>
<evidence type="ECO:0000313" key="2">
    <source>
        <dbReference type="EMBL" id="KAA8996534.1"/>
    </source>
</evidence>